<organism evidence="3 4">
    <name type="scientific">Candidatus Kaiserbacteria bacterium RIFCSPHIGHO2_02_FULL_49_16</name>
    <dbReference type="NCBI Taxonomy" id="1798490"/>
    <lineage>
        <taxon>Bacteria</taxon>
        <taxon>Candidatus Kaiseribacteriota</taxon>
    </lineage>
</organism>
<evidence type="ECO:0000256" key="1">
    <source>
        <dbReference type="SAM" id="Phobius"/>
    </source>
</evidence>
<dbReference type="EMBL" id="MFLD01000021">
    <property type="protein sequence ID" value="OGG60047.1"/>
    <property type="molecule type" value="Genomic_DNA"/>
</dbReference>
<dbReference type="AlphaFoldDB" id="A0A1F6DFE8"/>
<protein>
    <recommendedName>
        <fullName evidence="2">Transcriptional repressor PaaX-like central Cas2-like domain-containing protein</fullName>
    </recommendedName>
</protein>
<dbReference type="Proteomes" id="UP000178042">
    <property type="component" value="Unassembled WGS sequence"/>
</dbReference>
<evidence type="ECO:0000313" key="4">
    <source>
        <dbReference type="Proteomes" id="UP000178042"/>
    </source>
</evidence>
<dbReference type="InterPro" id="IPR048846">
    <property type="entry name" value="PaaX-like_central"/>
</dbReference>
<feature type="domain" description="Transcriptional repressor PaaX-like central Cas2-like" evidence="2">
    <location>
        <begin position="102"/>
        <end position="176"/>
    </location>
</feature>
<keyword evidence="1" id="KW-0472">Membrane</keyword>
<dbReference type="Gene3D" id="3.30.70.2650">
    <property type="match status" value="1"/>
</dbReference>
<gene>
    <name evidence="3" type="ORF">A3C86_03140</name>
</gene>
<dbReference type="Pfam" id="PF20803">
    <property type="entry name" value="PaaX_M"/>
    <property type="match status" value="1"/>
</dbReference>
<evidence type="ECO:0000313" key="3">
    <source>
        <dbReference type="EMBL" id="OGG60047.1"/>
    </source>
</evidence>
<keyword evidence="1" id="KW-1133">Transmembrane helix</keyword>
<sequence>MSDSEHKRRRAQTVKILKMVALGVFLVGIGAVPPPWAIPRIIRELTSKDTQENRRRLRRKILDLKNQGYIAENASSYVMTERGKKIMDEEDLWELKIPMPKLWAGAWNLIVFDIPAEKSRFRIPFIRHLQNLGLVFYQRSVWIYPHPMKDEVRKIANFYRISTHISFITATSIDGASTLKRKFKIA</sequence>
<reference evidence="3 4" key="1">
    <citation type="journal article" date="2016" name="Nat. Commun.">
        <title>Thousands of microbial genomes shed light on interconnected biogeochemical processes in an aquifer system.</title>
        <authorList>
            <person name="Anantharaman K."/>
            <person name="Brown C.T."/>
            <person name="Hug L.A."/>
            <person name="Sharon I."/>
            <person name="Castelle C.J."/>
            <person name="Probst A.J."/>
            <person name="Thomas B.C."/>
            <person name="Singh A."/>
            <person name="Wilkins M.J."/>
            <person name="Karaoz U."/>
            <person name="Brodie E.L."/>
            <person name="Williams K.H."/>
            <person name="Hubbard S.S."/>
            <person name="Banfield J.F."/>
        </authorList>
    </citation>
    <scope>NUCLEOTIDE SEQUENCE [LARGE SCALE GENOMIC DNA]</scope>
</reference>
<accession>A0A1F6DFE8</accession>
<proteinExistence type="predicted"/>
<name>A0A1F6DFE8_9BACT</name>
<keyword evidence="1" id="KW-0812">Transmembrane</keyword>
<comment type="caution">
    <text evidence="3">The sequence shown here is derived from an EMBL/GenBank/DDBJ whole genome shotgun (WGS) entry which is preliminary data.</text>
</comment>
<feature type="transmembrane region" description="Helical" evidence="1">
    <location>
        <begin position="20"/>
        <end position="38"/>
    </location>
</feature>
<evidence type="ECO:0000259" key="2">
    <source>
        <dbReference type="Pfam" id="PF20803"/>
    </source>
</evidence>